<dbReference type="Proteomes" id="UP000000936">
    <property type="component" value="Chromosome"/>
</dbReference>
<dbReference type="CDD" id="cd03230">
    <property type="entry name" value="ABC_DR_subfamily_A"/>
    <property type="match status" value="2"/>
</dbReference>
<evidence type="ECO:0000313" key="5">
    <source>
        <dbReference type="Proteomes" id="UP000000936"/>
    </source>
</evidence>
<dbReference type="Gene3D" id="3.40.50.300">
    <property type="entry name" value="P-loop containing nucleotide triphosphate hydrolases"/>
    <property type="match status" value="2"/>
</dbReference>
<proteinExistence type="predicted"/>
<evidence type="ECO:0000259" key="3">
    <source>
        <dbReference type="PROSITE" id="PS50893"/>
    </source>
</evidence>
<dbReference type="PROSITE" id="PS00211">
    <property type="entry name" value="ABC_TRANSPORTER_1"/>
    <property type="match status" value="1"/>
</dbReference>
<dbReference type="eggNOG" id="COG1129">
    <property type="taxonomic scope" value="Bacteria"/>
</dbReference>
<evidence type="ECO:0000313" key="4">
    <source>
        <dbReference type="EMBL" id="CBL55645.1"/>
    </source>
</evidence>
<feature type="domain" description="ABC transporter" evidence="3">
    <location>
        <begin position="304"/>
        <end position="539"/>
    </location>
</feature>
<keyword evidence="2 4" id="KW-0067">ATP-binding</keyword>
<dbReference type="AlphaFoldDB" id="D7GHS3"/>
<dbReference type="InterPro" id="IPR003593">
    <property type="entry name" value="AAA+_ATPase"/>
</dbReference>
<accession>D7GHS3</accession>
<gene>
    <name evidence="4" type="ordered locus">PFREUD_01270</name>
</gene>
<protein>
    <submittedName>
        <fullName evidence="4">ABC transporter, ATP-binding protein</fullName>
    </submittedName>
</protein>
<dbReference type="InterPro" id="IPR003439">
    <property type="entry name" value="ABC_transporter-like_ATP-bd"/>
</dbReference>
<evidence type="ECO:0000256" key="2">
    <source>
        <dbReference type="ARBA" id="ARBA00022840"/>
    </source>
</evidence>
<dbReference type="SUPFAM" id="SSF52540">
    <property type="entry name" value="P-loop containing nucleoside triphosphate hydrolases"/>
    <property type="match status" value="2"/>
</dbReference>
<dbReference type="HOGENOM" id="CLU_000604_83_0_11"/>
<organism evidence="4 5">
    <name type="scientific">Propionibacterium freudenreichii subsp. shermanii (strain ATCC 9614 / DSM 4902 / CIP 103027 / NCIMB 8099 / CIRM-BIA1)</name>
    <dbReference type="NCBI Taxonomy" id="754252"/>
    <lineage>
        <taxon>Bacteria</taxon>
        <taxon>Bacillati</taxon>
        <taxon>Actinomycetota</taxon>
        <taxon>Actinomycetes</taxon>
        <taxon>Propionibacteriales</taxon>
        <taxon>Propionibacteriaceae</taxon>
        <taxon>Propionibacterium</taxon>
    </lineage>
</organism>
<evidence type="ECO:0000256" key="1">
    <source>
        <dbReference type="ARBA" id="ARBA00022741"/>
    </source>
</evidence>
<dbReference type="EMBL" id="FN806773">
    <property type="protein sequence ID" value="CBL55645.1"/>
    <property type="molecule type" value="Genomic_DNA"/>
</dbReference>
<dbReference type="KEGG" id="pfr:PFREUD_01270"/>
<dbReference type="STRING" id="754252.PFREUD_01270"/>
<dbReference type="PANTHER" id="PTHR43038">
    <property type="entry name" value="ATP-BINDING CASSETTE, SUB-FAMILY H, MEMBER 1"/>
    <property type="match status" value="1"/>
</dbReference>
<name>D7GHS3_PROFC</name>
<dbReference type="InterPro" id="IPR027417">
    <property type="entry name" value="P-loop_NTPase"/>
</dbReference>
<feature type="domain" description="ABC transporter" evidence="3">
    <location>
        <begin position="2"/>
        <end position="222"/>
    </location>
</feature>
<dbReference type="GO" id="GO:0016887">
    <property type="term" value="F:ATP hydrolysis activity"/>
    <property type="evidence" value="ECO:0007669"/>
    <property type="project" value="InterPro"/>
</dbReference>
<reference evidence="4 5" key="1">
    <citation type="journal article" date="2010" name="PLoS ONE">
        <title>The complete genome of Propionibacterium freudenreichii CIRM-BIA1, a hardy actinobacterium with food and probiotic applications.</title>
        <authorList>
            <person name="Falentin H."/>
            <person name="Deutsch S.M."/>
            <person name="Jan G."/>
            <person name="Loux V."/>
            <person name="Thierry A."/>
            <person name="Parayre S."/>
            <person name="Maillard M.B."/>
            <person name="Dherbecourt J."/>
            <person name="Cousin F.J."/>
            <person name="Jardin J."/>
            <person name="Siguier P."/>
            <person name="Couloux A."/>
            <person name="Barbe V."/>
            <person name="Vacherie B."/>
            <person name="Wincker P."/>
            <person name="Gibrat J.F."/>
            <person name="Gaillardin C."/>
            <person name="Lortal S."/>
        </authorList>
    </citation>
    <scope>NUCLEOTIDE SEQUENCE [LARGE SCALE GENOMIC DNA]</scope>
    <source>
        <strain evidence="5">ATCC 9614 / DSM 4902 / CIP 103027 / NCIMB 8099 / CIRM-BIA1</strain>
    </source>
</reference>
<dbReference type="InterPro" id="IPR017871">
    <property type="entry name" value="ABC_transporter-like_CS"/>
</dbReference>
<dbReference type="SMART" id="SM00382">
    <property type="entry name" value="AAA"/>
    <property type="match status" value="2"/>
</dbReference>
<dbReference type="PANTHER" id="PTHR43038:SF3">
    <property type="entry name" value="ABC TRANSPORTER G FAMILY MEMBER 20 ISOFORM X1"/>
    <property type="match status" value="1"/>
</dbReference>
<dbReference type="PROSITE" id="PS50893">
    <property type="entry name" value="ABC_TRANSPORTER_2"/>
    <property type="match status" value="2"/>
</dbReference>
<keyword evidence="1" id="KW-0547">Nucleotide-binding</keyword>
<dbReference type="GO" id="GO:0005524">
    <property type="term" value="F:ATP binding"/>
    <property type="evidence" value="ECO:0007669"/>
    <property type="project" value="UniProtKB-KW"/>
</dbReference>
<dbReference type="RefSeq" id="WP_013160055.1">
    <property type="nucleotide sequence ID" value="NC_014215.1"/>
</dbReference>
<dbReference type="Pfam" id="PF00005">
    <property type="entry name" value="ABC_tran"/>
    <property type="match status" value="2"/>
</dbReference>
<keyword evidence="5" id="KW-1185">Reference proteome</keyword>
<sequence>MITLRGASVHFGARRALDDFSGSFAPGQVTALVGGDGAGKSTLLRVLTGRVAATPAQPGAVTPRTQLGYMPADAGVWNNLSVAQNIAFVARVFAMSPEQTSQRSQLLLARAGLAQVGDREAGKLSGGMRQKLGFVLATLHSPSVVLLDEPTTGVDPVSRGEIWSLIAGAAAEGATVVFATTYLDEAERCDQLFLLDQGRLVTSGTPDEVIASCPGTVWQAPADAGAGADTDDVPRATSWRRGDQLFAWTPSDREAPAGFAASVPDLENTSIALLLAGGATLGADSLDDAATAPGHPRASDAPVVLASRVTKTFGDFTALHDVSLAVHPGEIVGLLGGNGAGKTTLMRCVLGLEQVASGRVLLFGQVPSIAVRRRLGYVAQGLGLYPTLSATENLRFTARVFGARSGGREFSAARGARAVARLGERALAYAHDLGRGPVGALPLGARRMLAYLCAIEHDPELLILDEPTSGMDPLSRARLWRELREVADRGVGILVSTHYMAEAAQCDRLEMLTAGHVSASGSVADITAGRRSLVVHAPQWQRAFALLRDADLPVALDRRMLRVPGASRDEIARVLDGLDGGYSVTEAASTLEETMMLAERGGDAGGK</sequence>